<proteinExistence type="predicted"/>
<evidence type="ECO:0000256" key="1">
    <source>
        <dbReference type="SAM" id="Phobius"/>
    </source>
</evidence>
<feature type="transmembrane region" description="Helical" evidence="1">
    <location>
        <begin position="84"/>
        <end position="102"/>
    </location>
</feature>
<dbReference type="InterPro" id="IPR018750">
    <property type="entry name" value="DUF2306_membrane"/>
</dbReference>
<protein>
    <submittedName>
        <fullName evidence="2">DUF2306 domain-containing protein</fullName>
    </submittedName>
</protein>
<keyword evidence="1" id="KW-0812">Transmembrane</keyword>
<evidence type="ECO:0000313" key="2">
    <source>
        <dbReference type="EMBL" id="MRD48054.1"/>
    </source>
</evidence>
<feature type="transmembrane region" description="Helical" evidence="1">
    <location>
        <begin position="173"/>
        <end position="194"/>
    </location>
</feature>
<dbReference type="OrthoDB" id="8759010at2"/>
<dbReference type="AlphaFoldDB" id="A0A844AVD2"/>
<keyword evidence="1" id="KW-1133">Transmembrane helix</keyword>
<dbReference type="Pfam" id="PF10067">
    <property type="entry name" value="DUF2306"/>
    <property type="match status" value="1"/>
</dbReference>
<comment type="caution">
    <text evidence="2">The sequence shown here is derived from an EMBL/GenBank/DDBJ whole genome shotgun (WGS) entry which is preliminary data.</text>
</comment>
<feature type="transmembrane region" description="Helical" evidence="1">
    <location>
        <begin position="144"/>
        <end position="161"/>
    </location>
</feature>
<keyword evidence="1" id="KW-0472">Membrane</keyword>
<dbReference type="RefSeq" id="WP_153585401.1">
    <property type="nucleotide sequence ID" value="NZ_WJBU01000010.1"/>
</dbReference>
<evidence type="ECO:0000313" key="3">
    <source>
        <dbReference type="Proteomes" id="UP000487350"/>
    </source>
</evidence>
<keyword evidence="3" id="KW-1185">Reference proteome</keyword>
<accession>A0A844AVD2</accession>
<name>A0A844AVD2_9BURK</name>
<dbReference type="EMBL" id="WJBU01000010">
    <property type="protein sequence ID" value="MRD48054.1"/>
    <property type="molecule type" value="Genomic_DNA"/>
</dbReference>
<reference evidence="2 3" key="1">
    <citation type="submission" date="2019-11" db="EMBL/GenBank/DDBJ databases">
        <title>Caenimonas koreensis gen. nov., sp. nov., isolated from activated sludge.</title>
        <authorList>
            <person name="Seung H.R."/>
        </authorList>
    </citation>
    <scope>NUCLEOTIDE SEQUENCE [LARGE SCALE GENOMIC DNA]</scope>
    <source>
        <strain evidence="2 3">EMB320</strain>
    </source>
</reference>
<organism evidence="2 3">
    <name type="scientific">Caenimonas koreensis DSM 17982</name>
    <dbReference type="NCBI Taxonomy" id="1121255"/>
    <lineage>
        <taxon>Bacteria</taxon>
        <taxon>Pseudomonadati</taxon>
        <taxon>Pseudomonadota</taxon>
        <taxon>Betaproteobacteria</taxon>
        <taxon>Burkholderiales</taxon>
        <taxon>Comamonadaceae</taxon>
        <taxon>Caenimonas</taxon>
    </lineage>
</organism>
<dbReference type="Proteomes" id="UP000487350">
    <property type="component" value="Unassembled WGS sequence"/>
</dbReference>
<feature type="transmembrane region" description="Helical" evidence="1">
    <location>
        <begin position="46"/>
        <end position="64"/>
    </location>
</feature>
<sequence>MRRFGLAAAFFLCFAVAGYGVAVYGLGPSGARVHPDMLANFQAHPVGITTHILASALALVLGPFQFNTRLRARRPALHRWMGRIYLGVAVLVGGIAGLYMSYYAFGGLLAKSGFATLALGWLYTGAMAYVAARARDFNAHRRWMIRNFALTFAAVTLRLYLPPVFIFQLPFEQAYALIAWVCWVPNLVVAEWIIRSTARQQAVLPFPT</sequence>
<feature type="transmembrane region" description="Helical" evidence="1">
    <location>
        <begin position="114"/>
        <end position="132"/>
    </location>
</feature>
<gene>
    <name evidence="2" type="ORF">GHT07_12250</name>
</gene>